<dbReference type="Proteomes" id="UP000326759">
    <property type="component" value="Unassembled WGS sequence"/>
</dbReference>
<dbReference type="SMART" id="SM00494">
    <property type="entry name" value="ChtBD2"/>
    <property type="match status" value="3"/>
</dbReference>
<accession>A0A5N5TKJ6</accession>
<dbReference type="InterPro" id="IPR036508">
    <property type="entry name" value="Chitin-bd_dom_sf"/>
</dbReference>
<feature type="chain" id="PRO_5024430556" description="Chitin-binding type-2 domain-containing protein" evidence="1">
    <location>
        <begin position="25"/>
        <end position="251"/>
    </location>
</feature>
<dbReference type="PROSITE" id="PS50940">
    <property type="entry name" value="CHIT_BIND_II"/>
    <property type="match status" value="2"/>
</dbReference>
<evidence type="ECO:0000256" key="1">
    <source>
        <dbReference type="SAM" id="SignalP"/>
    </source>
</evidence>
<dbReference type="EMBL" id="SEYY01000703">
    <property type="protein sequence ID" value="KAB7506693.1"/>
    <property type="molecule type" value="Genomic_DNA"/>
</dbReference>
<evidence type="ECO:0000313" key="3">
    <source>
        <dbReference type="EMBL" id="KAB7506693.1"/>
    </source>
</evidence>
<feature type="signal peptide" evidence="1">
    <location>
        <begin position="1"/>
        <end position="24"/>
    </location>
</feature>
<dbReference type="SUPFAM" id="SSF57625">
    <property type="entry name" value="Invertebrate chitin-binding proteins"/>
    <property type="match status" value="1"/>
</dbReference>
<evidence type="ECO:0000313" key="4">
    <source>
        <dbReference type="Proteomes" id="UP000326759"/>
    </source>
</evidence>
<organism evidence="3 4">
    <name type="scientific">Armadillidium nasatum</name>
    <dbReference type="NCBI Taxonomy" id="96803"/>
    <lineage>
        <taxon>Eukaryota</taxon>
        <taxon>Metazoa</taxon>
        <taxon>Ecdysozoa</taxon>
        <taxon>Arthropoda</taxon>
        <taxon>Crustacea</taxon>
        <taxon>Multicrustacea</taxon>
        <taxon>Malacostraca</taxon>
        <taxon>Eumalacostraca</taxon>
        <taxon>Peracarida</taxon>
        <taxon>Isopoda</taxon>
        <taxon>Oniscidea</taxon>
        <taxon>Crinocheta</taxon>
        <taxon>Armadillidiidae</taxon>
        <taxon>Armadillidium</taxon>
    </lineage>
</organism>
<keyword evidence="4" id="KW-1185">Reference proteome</keyword>
<comment type="caution">
    <text evidence="3">The sequence shown here is derived from an EMBL/GenBank/DDBJ whole genome shotgun (WGS) entry which is preliminary data.</text>
</comment>
<dbReference type="GO" id="GO:0008061">
    <property type="term" value="F:chitin binding"/>
    <property type="evidence" value="ECO:0007669"/>
    <property type="project" value="InterPro"/>
</dbReference>
<dbReference type="Gene3D" id="2.170.140.10">
    <property type="entry name" value="Chitin binding domain"/>
    <property type="match status" value="1"/>
</dbReference>
<sequence length="251" mass="27791">MKRSLYILCLVIFIELLASNEVYGFEPQVGTLPDDPCIDPWTACSNISEVLKKVYDPMDCHQYYECVKNGEGDILPSNSPISCGAGQYFNYAEQNCVTEDIPCSKACINDDCPFSCSSSDGVIADPLDCGIFYICVDGKPSPATHCSEPTPYFDGTDCNEFEFKCCTSCSPYCYEVGVETEDPYDCKSYYLCETEGTPSKDSHFQCPEGYSFDKPLKSSCSTVSFFKVHLFVATLAEVNFAALHGSYHLNI</sequence>
<name>A0A5N5TKJ6_9CRUS</name>
<protein>
    <recommendedName>
        <fullName evidence="2">Chitin-binding type-2 domain-containing protein</fullName>
    </recommendedName>
</protein>
<dbReference type="GO" id="GO:0005576">
    <property type="term" value="C:extracellular region"/>
    <property type="evidence" value="ECO:0007669"/>
    <property type="project" value="InterPro"/>
</dbReference>
<dbReference type="InterPro" id="IPR002557">
    <property type="entry name" value="Chitin-bd_dom"/>
</dbReference>
<feature type="domain" description="Chitin-binding type-2" evidence="2">
    <location>
        <begin position="170"/>
        <end position="220"/>
    </location>
</feature>
<feature type="domain" description="Chitin-binding type-2" evidence="2">
    <location>
        <begin position="41"/>
        <end position="105"/>
    </location>
</feature>
<dbReference type="OrthoDB" id="6020543at2759"/>
<proteinExistence type="predicted"/>
<reference evidence="3 4" key="1">
    <citation type="journal article" date="2019" name="PLoS Biol.">
        <title>Sex chromosomes control vertical transmission of feminizing Wolbachia symbionts in an isopod.</title>
        <authorList>
            <person name="Becking T."/>
            <person name="Chebbi M.A."/>
            <person name="Giraud I."/>
            <person name="Moumen B."/>
            <person name="Laverre T."/>
            <person name="Caubet Y."/>
            <person name="Peccoud J."/>
            <person name="Gilbert C."/>
            <person name="Cordaux R."/>
        </authorList>
    </citation>
    <scope>NUCLEOTIDE SEQUENCE [LARGE SCALE GENOMIC DNA]</scope>
    <source>
        <strain evidence="3">ANa2</strain>
        <tissue evidence="3">Whole body excluding digestive tract and cuticle</tissue>
    </source>
</reference>
<evidence type="ECO:0000259" key="2">
    <source>
        <dbReference type="PROSITE" id="PS50940"/>
    </source>
</evidence>
<keyword evidence="1" id="KW-0732">Signal</keyword>
<dbReference type="AlphaFoldDB" id="A0A5N5TKJ6"/>
<gene>
    <name evidence="3" type="ORF">Anas_05078</name>
</gene>